<sequence length="103" mass="11414">MLTDVTIERRSAEPDIHILYAAWERYQTVDVILSPTGSDGRLWTLKDPLGRSLGTVRRGTNFEIVVESTGRLNGISHHYKTLDALMTAIANHMKGSCSLGSQD</sequence>
<gene>
    <name evidence="1" type="ORF">GCM10007884_35450</name>
</gene>
<organism evidence="1 2">
    <name type="scientific">Methylobacterium brachythecii</name>
    <dbReference type="NCBI Taxonomy" id="1176177"/>
    <lineage>
        <taxon>Bacteria</taxon>
        <taxon>Pseudomonadati</taxon>
        <taxon>Pseudomonadota</taxon>
        <taxon>Alphaproteobacteria</taxon>
        <taxon>Hyphomicrobiales</taxon>
        <taxon>Methylobacteriaceae</taxon>
        <taxon>Methylobacterium</taxon>
    </lineage>
</organism>
<evidence type="ECO:0000313" key="2">
    <source>
        <dbReference type="Proteomes" id="UP001156881"/>
    </source>
</evidence>
<protein>
    <submittedName>
        <fullName evidence="1">Uncharacterized protein</fullName>
    </submittedName>
</protein>
<name>A0ABQ6D5C3_9HYPH</name>
<accession>A0ABQ6D5C3</accession>
<proteinExistence type="predicted"/>
<evidence type="ECO:0000313" key="1">
    <source>
        <dbReference type="EMBL" id="GLS45554.1"/>
    </source>
</evidence>
<keyword evidence="2" id="KW-1185">Reference proteome</keyword>
<dbReference type="EMBL" id="BSPG01000024">
    <property type="protein sequence ID" value="GLS45554.1"/>
    <property type="molecule type" value="Genomic_DNA"/>
</dbReference>
<comment type="caution">
    <text evidence="1">The sequence shown here is derived from an EMBL/GenBank/DDBJ whole genome shotgun (WGS) entry which is preliminary data.</text>
</comment>
<dbReference type="Proteomes" id="UP001156881">
    <property type="component" value="Unassembled WGS sequence"/>
</dbReference>
<reference evidence="2" key="1">
    <citation type="journal article" date="2019" name="Int. J. Syst. Evol. Microbiol.">
        <title>The Global Catalogue of Microorganisms (GCM) 10K type strain sequencing project: providing services to taxonomists for standard genome sequencing and annotation.</title>
        <authorList>
            <consortium name="The Broad Institute Genomics Platform"/>
            <consortium name="The Broad Institute Genome Sequencing Center for Infectious Disease"/>
            <person name="Wu L."/>
            <person name="Ma J."/>
        </authorList>
    </citation>
    <scope>NUCLEOTIDE SEQUENCE [LARGE SCALE GENOMIC DNA]</scope>
    <source>
        <strain evidence="2">NBRC 107710</strain>
    </source>
</reference>